<dbReference type="RefSeq" id="WP_290255182.1">
    <property type="nucleotide sequence ID" value="NZ_JAUGQQ010000009.1"/>
</dbReference>
<dbReference type="Pfam" id="PF18962">
    <property type="entry name" value="Por_Secre_tail"/>
    <property type="match status" value="1"/>
</dbReference>
<organism evidence="4 5">
    <name type="scientific">Aequorivita aurantiaca</name>
    <dbReference type="NCBI Taxonomy" id="3053356"/>
    <lineage>
        <taxon>Bacteria</taxon>
        <taxon>Pseudomonadati</taxon>
        <taxon>Bacteroidota</taxon>
        <taxon>Flavobacteriia</taxon>
        <taxon>Flavobacteriales</taxon>
        <taxon>Flavobacteriaceae</taxon>
        <taxon>Aequorivita</taxon>
    </lineage>
</organism>
<feature type="domain" description="Secretion system C-terminal sorting" evidence="3">
    <location>
        <begin position="332"/>
        <end position="410"/>
    </location>
</feature>
<protein>
    <submittedName>
        <fullName evidence="4">T9SS type A sorting domain-containing protein</fullName>
    </submittedName>
</protein>
<keyword evidence="5" id="KW-1185">Reference proteome</keyword>
<feature type="chain" id="PRO_5046514036" evidence="2">
    <location>
        <begin position="20"/>
        <end position="412"/>
    </location>
</feature>
<keyword evidence="1 2" id="KW-0732">Signal</keyword>
<dbReference type="InterPro" id="IPR025921">
    <property type="entry name" value="HmuY"/>
</dbReference>
<sequence length="412" mass="45730">MKKALQIAAFALISLTAAAQQTNVTLSMGANYSNEVYYKLSSGESHTYTAASWDIAFLRNNTFNHGIRVNGGIGIQVFEAANSASDWNNISVADEASWIPLYNDATNWDNGAFMQGSATYGWGEYNPANHHISGSIVFVLKYADGTYRKFINEDYFGEYTFKYATWNGTAWVGETTVTLSNTSNPENRYNYYSLQNNTEVVAEPAENAWDMVFTKYVTDVGGGMFYGVTGALHNPNVTVAKNEEPTGNGNPNGLFYSEEINTIGYDWKTFNGTEYDINSDMAYYIKYDENTVYRLVFESFEGTSTGNLSFNFEDVSGLLGLENITEGVTFGMYPNPSNDKKVNLVYDLKNATAQENLISVYNIQGQLVHTSKVEANNGFFSKTLDLSALQNGMYIVQFKAGNNSISKKLILN</sequence>
<evidence type="ECO:0000313" key="4">
    <source>
        <dbReference type="EMBL" id="MDN3725093.1"/>
    </source>
</evidence>
<dbReference type="InterPro" id="IPR026444">
    <property type="entry name" value="Secre_tail"/>
</dbReference>
<gene>
    <name evidence="4" type="ORF">QRD02_11920</name>
</gene>
<comment type="caution">
    <text evidence="4">The sequence shown here is derived from an EMBL/GenBank/DDBJ whole genome shotgun (WGS) entry which is preliminary data.</text>
</comment>
<feature type="signal peptide" evidence="2">
    <location>
        <begin position="1"/>
        <end position="19"/>
    </location>
</feature>
<proteinExistence type="predicted"/>
<name>A0ABT8DPC2_9FLAO</name>
<accession>A0ABT8DPC2</accession>
<reference evidence="4 5" key="1">
    <citation type="submission" date="2023-06" db="EMBL/GenBank/DDBJ databases">
        <authorList>
            <person name="Ye Y.-Q."/>
            <person name="Du Z.-J."/>
        </authorList>
    </citation>
    <scope>NUCLEOTIDE SEQUENCE [LARGE SCALE GENOMIC DNA]</scope>
    <source>
        <strain evidence="4 5">SDUM287046</strain>
    </source>
</reference>
<evidence type="ECO:0000259" key="3">
    <source>
        <dbReference type="Pfam" id="PF18962"/>
    </source>
</evidence>
<evidence type="ECO:0000313" key="5">
    <source>
        <dbReference type="Proteomes" id="UP001244787"/>
    </source>
</evidence>
<dbReference type="EMBL" id="JAUGQQ010000009">
    <property type="protein sequence ID" value="MDN3725093.1"/>
    <property type="molecule type" value="Genomic_DNA"/>
</dbReference>
<dbReference type="Proteomes" id="UP001244787">
    <property type="component" value="Unassembled WGS sequence"/>
</dbReference>
<dbReference type="Pfam" id="PF14064">
    <property type="entry name" value="HmuY"/>
    <property type="match status" value="1"/>
</dbReference>
<evidence type="ECO:0000256" key="1">
    <source>
        <dbReference type="ARBA" id="ARBA00022729"/>
    </source>
</evidence>
<evidence type="ECO:0000256" key="2">
    <source>
        <dbReference type="SAM" id="SignalP"/>
    </source>
</evidence>
<dbReference type="NCBIfam" id="TIGR04183">
    <property type="entry name" value="Por_Secre_tail"/>
    <property type="match status" value="1"/>
</dbReference>